<protein>
    <submittedName>
        <fullName evidence="11">Chloride channel protein</fullName>
    </submittedName>
</protein>
<organism evidence="11 12">
    <name type="scientific">Magnetospirillum aberrantis SpK</name>
    <dbReference type="NCBI Taxonomy" id="908842"/>
    <lineage>
        <taxon>Bacteria</taxon>
        <taxon>Pseudomonadati</taxon>
        <taxon>Pseudomonadota</taxon>
        <taxon>Alphaproteobacteria</taxon>
        <taxon>Rhodospirillales</taxon>
        <taxon>Rhodospirillaceae</taxon>
        <taxon>Magnetospirillum</taxon>
    </lineage>
</organism>
<feature type="transmembrane region" description="Helical" evidence="10">
    <location>
        <begin position="198"/>
        <end position="222"/>
    </location>
</feature>
<keyword evidence="4 10" id="KW-1133">Transmembrane helix</keyword>
<evidence type="ECO:0000256" key="10">
    <source>
        <dbReference type="SAM" id="Phobius"/>
    </source>
</evidence>
<evidence type="ECO:0000256" key="8">
    <source>
        <dbReference type="ARBA" id="ARBA00023214"/>
    </source>
</evidence>
<name>A0A7C9US31_9PROT</name>
<proteinExistence type="predicted"/>
<dbReference type="GO" id="GO:0005254">
    <property type="term" value="F:chloride channel activity"/>
    <property type="evidence" value="ECO:0007669"/>
    <property type="project" value="UniProtKB-KW"/>
</dbReference>
<dbReference type="Gene3D" id="1.10.3080.10">
    <property type="entry name" value="Clc chloride channel"/>
    <property type="match status" value="1"/>
</dbReference>
<keyword evidence="2" id="KW-0813">Transport</keyword>
<evidence type="ECO:0000256" key="4">
    <source>
        <dbReference type="ARBA" id="ARBA00022989"/>
    </source>
</evidence>
<dbReference type="AlphaFoldDB" id="A0A7C9US31"/>
<evidence type="ECO:0000256" key="3">
    <source>
        <dbReference type="ARBA" id="ARBA00022692"/>
    </source>
</evidence>
<dbReference type="PANTHER" id="PTHR43427">
    <property type="entry name" value="CHLORIDE CHANNEL PROTEIN CLC-E"/>
    <property type="match status" value="1"/>
</dbReference>
<evidence type="ECO:0000256" key="6">
    <source>
        <dbReference type="ARBA" id="ARBA00023136"/>
    </source>
</evidence>
<dbReference type="RefSeq" id="WP_163673692.1">
    <property type="nucleotide sequence ID" value="NZ_JAAIYP010000004.1"/>
</dbReference>
<dbReference type="InterPro" id="IPR050368">
    <property type="entry name" value="ClC-type_chloride_channel"/>
</dbReference>
<keyword evidence="9" id="KW-0407">Ion channel</keyword>
<dbReference type="EMBL" id="JAAIYP010000004">
    <property type="protein sequence ID" value="NFV78606.1"/>
    <property type="molecule type" value="Genomic_DNA"/>
</dbReference>
<dbReference type="PRINTS" id="PR00762">
    <property type="entry name" value="CLCHANNEL"/>
</dbReference>
<dbReference type="GO" id="GO:0034707">
    <property type="term" value="C:chloride channel complex"/>
    <property type="evidence" value="ECO:0007669"/>
    <property type="project" value="UniProtKB-KW"/>
</dbReference>
<comment type="caution">
    <text evidence="11">The sequence shown here is derived from an EMBL/GenBank/DDBJ whole genome shotgun (WGS) entry which is preliminary data.</text>
</comment>
<keyword evidence="8" id="KW-0868">Chloride</keyword>
<keyword evidence="6 10" id="KW-0472">Membrane</keyword>
<evidence type="ECO:0000256" key="7">
    <source>
        <dbReference type="ARBA" id="ARBA00023173"/>
    </source>
</evidence>
<keyword evidence="7" id="KW-0869">Chloride channel</keyword>
<evidence type="ECO:0000256" key="5">
    <source>
        <dbReference type="ARBA" id="ARBA00023065"/>
    </source>
</evidence>
<dbReference type="CDD" id="cd01034">
    <property type="entry name" value="EriC_like"/>
    <property type="match status" value="1"/>
</dbReference>
<feature type="transmembrane region" description="Helical" evidence="10">
    <location>
        <begin position="162"/>
        <end position="186"/>
    </location>
</feature>
<keyword evidence="3 10" id="KW-0812">Transmembrane</keyword>
<keyword evidence="5" id="KW-0406">Ion transport</keyword>
<sequence>MRIEARFLSSRRFRYSSWLWLRRAVFWGGALSVGLVAVAFARAATLADQAFHVLLSFSPLVVLVLTPAGLWLSLWLTRRVFPGAEGSGIPQTIAALEISDQKARGKVLSLRLALGKILLTLLALCCGASVGREGPTVQVGAAIMHDLGRWVRLTRREIQRGLILAGGAAGVAAAFNTPLAGVVFAIEELSRSFEARTNGLVLTAVILAGITSLALVGNYHYFGHADAGMELGQAWVAVLACGVSGGLLGGIFSQSLILAGRRGLPGPVGRFKARYPERFAAACGLVLALIGLASGGATYGTGYEQAAQALHGAAPPLGFALEKMLATMASYLSGIPGGIFAPSLSIGAGIGAEWGRWLVGTPAAVLVLLGMVGYFSGVVQAPITAVVIVLEMTDNSNMTIPLLTTSVIAYGVSKLICPEPFYKAMAVAFLERIGKSKDPV</sequence>
<dbReference type="InterPro" id="IPR001807">
    <property type="entry name" value="ClC"/>
</dbReference>
<feature type="transmembrane region" description="Helical" evidence="10">
    <location>
        <begin position="279"/>
        <end position="300"/>
    </location>
</feature>
<dbReference type="SUPFAM" id="SSF81340">
    <property type="entry name" value="Clc chloride channel"/>
    <property type="match status" value="1"/>
</dbReference>
<dbReference type="Proteomes" id="UP000480684">
    <property type="component" value="Unassembled WGS sequence"/>
</dbReference>
<evidence type="ECO:0000313" key="11">
    <source>
        <dbReference type="EMBL" id="NFV78606.1"/>
    </source>
</evidence>
<feature type="transmembrane region" description="Helical" evidence="10">
    <location>
        <begin position="363"/>
        <end position="390"/>
    </location>
</feature>
<dbReference type="PANTHER" id="PTHR43427:SF6">
    <property type="entry name" value="CHLORIDE CHANNEL PROTEIN CLC-E"/>
    <property type="match status" value="1"/>
</dbReference>
<evidence type="ECO:0000256" key="1">
    <source>
        <dbReference type="ARBA" id="ARBA00004141"/>
    </source>
</evidence>
<gene>
    <name evidence="11" type="ORF">G4223_00555</name>
</gene>
<feature type="transmembrane region" description="Helical" evidence="10">
    <location>
        <begin position="234"/>
        <end position="258"/>
    </location>
</feature>
<feature type="transmembrane region" description="Helical" evidence="10">
    <location>
        <begin position="53"/>
        <end position="76"/>
    </location>
</feature>
<evidence type="ECO:0000256" key="9">
    <source>
        <dbReference type="ARBA" id="ARBA00023303"/>
    </source>
</evidence>
<dbReference type="InterPro" id="IPR014743">
    <property type="entry name" value="Cl-channel_core"/>
</dbReference>
<comment type="subcellular location">
    <subcellularLocation>
        <location evidence="1">Membrane</location>
        <topology evidence="1">Multi-pass membrane protein</topology>
    </subcellularLocation>
</comment>
<evidence type="ECO:0000256" key="2">
    <source>
        <dbReference type="ARBA" id="ARBA00022448"/>
    </source>
</evidence>
<keyword evidence="12" id="KW-1185">Reference proteome</keyword>
<accession>A0A7C9US31</accession>
<reference evidence="11 12" key="1">
    <citation type="submission" date="2020-02" db="EMBL/GenBank/DDBJ databases">
        <authorList>
            <person name="Dziuba M."/>
            <person name="Kuznetsov B."/>
            <person name="Mardanov A."/>
            <person name="Ravin N."/>
            <person name="Grouzdev D."/>
        </authorList>
    </citation>
    <scope>NUCLEOTIDE SEQUENCE [LARGE SCALE GENOMIC DNA]</scope>
    <source>
        <strain evidence="11 12">SpK</strain>
    </source>
</reference>
<dbReference type="Pfam" id="PF00654">
    <property type="entry name" value="Voltage_CLC"/>
    <property type="match status" value="1"/>
</dbReference>
<evidence type="ECO:0000313" key="12">
    <source>
        <dbReference type="Proteomes" id="UP000480684"/>
    </source>
</evidence>